<evidence type="ECO:0000313" key="2">
    <source>
        <dbReference type="Proteomes" id="UP000034024"/>
    </source>
</evidence>
<sequence length="164" mass="17712">MSAAYARELGTRIGQGAYWAEMSDLLRETLREVLYGPDGLSGLFSVPGDGLLRAAHALTLDDLRAAPGMAGRVMALRHALELTALRLADPHALLSDPTDPQGWQPPGAQAWRDELVNLARAGQALYDALFLPLTPAAQREAHGAVLHAAREAALLQHWRGLRPQ</sequence>
<accession>A0A0F7JPA8</accession>
<reference evidence="1 2" key="1">
    <citation type="submission" date="2015-01" db="EMBL/GenBank/DDBJ databases">
        <title>Deinococcus soli/N5/whole genome sequencing.</title>
        <authorList>
            <person name="Kim M.K."/>
            <person name="Srinivasan S."/>
            <person name="Lee J.-J."/>
        </authorList>
    </citation>
    <scope>NUCLEOTIDE SEQUENCE [LARGE SCALE GENOMIC DNA]</scope>
    <source>
        <strain evidence="1 2">N5</strain>
    </source>
</reference>
<dbReference type="KEGG" id="dch:SY84_05790"/>
<protein>
    <submittedName>
        <fullName evidence="1">Uncharacterized protein</fullName>
    </submittedName>
</protein>
<dbReference type="PATRIC" id="fig|1309411.5.peg.1186"/>
<dbReference type="Proteomes" id="UP000034024">
    <property type="component" value="Chromosome"/>
</dbReference>
<proteinExistence type="predicted"/>
<keyword evidence="2" id="KW-1185">Reference proteome</keyword>
<dbReference type="RefSeq" id="WP_046843220.1">
    <property type="nucleotide sequence ID" value="NZ_CP011389.1"/>
</dbReference>
<name>A0A0F7JPA8_9DEIO</name>
<evidence type="ECO:0000313" key="1">
    <source>
        <dbReference type="EMBL" id="AKH16648.1"/>
    </source>
</evidence>
<dbReference type="OrthoDB" id="68226at2"/>
<dbReference type="EMBL" id="CP011389">
    <property type="protein sequence ID" value="AKH16648.1"/>
    <property type="molecule type" value="Genomic_DNA"/>
</dbReference>
<gene>
    <name evidence="1" type="ORF">SY84_05790</name>
</gene>
<dbReference type="AlphaFoldDB" id="A0A0F7JPA8"/>
<organism evidence="1 2">
    <name type="scientific">Deinococcus soli</name>
    <name type="common">ex Cha et al. 2016</name>
    <dbReference type="NCBI Taxonomy" id="1309411"/>
    <lineage>
        <taxon>Bacteria</taxon>
        <taxon>Thermotogati</taxon>
        <taxon>Deinococcota</taxon>
        <taxon>Deinococci</taxon>
        <taxon>Deinococcales</taxon>
        <taxon>Deinococcaceae</taxon>
        <taxon>Deinococcus</taxon>
    </lineage>
</organism>